<dbReference type="InterPro" id="IPR011050">
    <property type="entry name" value="Pectin_lyase_fold/virulence"/>
</dbReference>
<keyword evidence="3 5" id="KW-0378">Hydrolase</keyword>
<keyword evidence="4 5" id="KW-0720">Serine protease</keyword>
<dbReference type="PRINTS" id="PR00723">
    <property type="entry name" value="SUBTILISIN"/>
</dbReference>
<dbReference type="PROSITE" id="PS51892">
    <property type="entry name" value="SUBTILASE"/>
    <property type="match status" value="1"/>
</dbReference>
<feature type="chain" id="PRO_5018767110" evidence="7">
    <location>
        <begin position="28"/>
        <end position="1620"/>
    </location>
</feature>
<dbReference type="SUPFAM" id="SSF52743">
    <property type="entry name" value="Subtilisin-like"/>
    <property type="match status" value="1"/>
</dbReference>
<evidence type="ECO:0000313" key="9">
    <source>
        <dbReference type="EMBL" id="VCU09767.1"/>
    </source>
</evidence>
<dbReference type="InterPro" id="IPR000209">
    <property type="entry name" value="Peptidase_S8/S53_dom"/>
</dbReference>
<dbReference type="Pfam" id="PF00082">
    <property type="entry name" value="Peptidase_S8"/>
    <property type="match status" value="1"/>
</dbReference>
<keyword evidence="7" id="KW-0732">Signal</keyword>
<evidence type="ECO:0000256" key="2">
    <source>
        <dbReference type="ARBA" id="ARBA00022670"/>
    </source>
</evidence>
<dbReference type="Pfam" id="PF05860">
    <property type="entry name" value="TPS"/>
    <property type="match status" value="1"/>
</dbReference>
<dbReference type="GO" id="GO:0006508">
    <property type="term" value="P:proteolysis"/>
    <property type="evidence" value="ECO:0007669"/>
    <property type="project" value="UniProtKB-KW"/>
</dbReference>
<comment type="similarity">
    <text evidence="1 5">Belongs to the peptidase S8 family.</text>
</comment>
<feature type="region of interest" description="Disordered" evidence="6">
    <location>
        <begin position="280"/>
        <end position="300"/>
    </location>
</feature>
<evidence type="ECO:0000256" key="1">
    <source>
        <dbReference type="ARBA" id="ARBA00011073"/>
    </source>
</evidence>
<dbReference type="SUPFAM" id="SSF51126">
    <property type="entry name" value="Pectin lyase-like"/>
    <property type="match status" value="1"/>
</dbReference>
<dbReference type="InterPro" id="IPR011493">
    <property type="entry name" value="GLUG"/>
</dbReference>
<dbReference type="Pfam" id="PF07581">
    <property type="entry name" value="Glug"/>
    <property type="match status" value="1"/>
</dbReference>
<dbReference type="Gene3D" id="2.160.20.110">
    <property type="match status" value="2"/>
</dbReference>
<feature type="domain" description="Filamentous haemagglutinin FhaB/tRNA nuclease CdiA-like TPS" evidence="8">
    <location>
        <begin position="27"/>
        <end position="139"/>
    </location>
</feature>
<dbReference type="InterPro" id="IPR015500">
    <property type="entry name" value="Peptidase_S8_subtilisin-rel"/>
</dbReference>
<gene>
    <name evidence="9" type="primary">apr_2</name>
    <name evidence="9" type="ORF">RHODGE_RHODGE_02937</name>
</gene>
<keyword evidence="2 5" id="KW-0645">Protease</keyword>
<evidence type="ECO:0000256" key="5">
    <source>
        <dbReference type="PROSITE-ProRule" id="PRU01240"/>
    </source>
</evidence>
<accession>A0A3S4BXB0</accession>
<keyword evidence="10" id="KW-1185">Reference proteome</keyword>
<dbReference type="InterPro" id="IPR050131">
    <property type="entry name" value="Peptidase_S8_subtilisin-like"/>
</dbReference>
<dbReference type="InterPro" id="IPR036852">
    <property type="entry name" value="Peptidase_S8/S53_dom_sf"/>
</dbReference>
<evidence type="ECO:0000313" key="10">
    <source>
        <dbReference type="Proteomes" id="UP000289200"/>
    </source>
</evidence>
<feature type="compositionally biased region" description="Gly residues" evidence="6">
    <location>
        <begin position="1132"/>
        <end position="1156"/>
    </location>
</feature>
<name>A0A3S4BXB0_9BRAD</name>
<dbReference type="InterPro" id="IPR008638">
    <property type="entry name" value="FhaB/CdiA-like_TPS"/>
</dbReference>
<evidence type="ECO:0000256" key="4">
    <source>
        <dbReference type="ARBA" id="ARBA00022825"/>
    </source>
</evidence>
<dbReference type="Gene3D" id="2.160.20.10">
    <property type="entry name" value="Single-stranded right-handed beta-helix, Pectin lyase-like"/>
    <property type="match status" value="2"/>
</dbReference>
<feature type="region of interest" description="Disordered" evidence="6">
    <location>
        <begin position="1599"/>
        <end position="1620"/>
    </location>
</feature>
<organism evidence="9 10">
    <name type="scientific">Rhodoplanes serenus</name>
    <dbReference type="NCBI Taxonomy" id="200615"/>
    <lineage>
        <taxon>Bacteria</taxon>
        <taxon>Pseudomonadati</taxon>
        <taxon>Pseudomonadota</taxon>
        <taxon>Alphaproteobacteria</taxon>
        <taxon>Hyphomicrobiales</taxon>
        <taxon>Nitrobacteraceae</taxon>
        <taxon>Rhodoplanes</taxon>
    </lineage>
</organism>
<dbReference type="SMART" id="SM00912">
    <property type="entry name" value="Haemagg_act"/>
    <property type="match status" value="1"/>
</dbReference>
<dbReference type="GO" id="GO:0004252">
    <property type="term" value="F:serine-type endopeptidase activity"/>
    <property type="evidence" value="ECO:0007669"/>
    <property type="project" value="UniProtKB-UniRule"/>
</dbReference>
<dbReference type="PANTHER" id="PTHR43806">
    <property type="entry name" value="PEPTIDASE S8"/>
    <property type="match status" value="1"/>
</dbReference>
<dbReference type="EMBL" id="UWOC01000153">
    <property type="protein sequence ID" value="VCU09767.1"/>
    <property type="molecule type" value="Genomic_DNA"/>
</dbReference>
<evidence type="ECO:0000256" key="6">
    <source>
        <dbReference type="SAM" id="MobiDB-lite"/>
    </source>
</evidence>
<dbReference type="Gene3D" id="3.40.50.200">
    <property type="entry name" value="Peptidase S8/S53 domain"/>
    <property type="match status" value="1"/>
</dbReference>
<evidence type="ECO:0000256" key="3">
    <source>
        <dbReference type="ARBA" id="ARBA00022801"/>
    </source>
</evidence>
<reference evidence="10" key="1">
    <citation type="submission" date="2018-10" db="EMBL/GenBank/DDBJ databases">
        <authorList>
            <person name="Peiro R."/>
            <person name="Begona"/>
            <person name="Cbmso G."/>
            <person name="Lopez M."/>
            <person name="Gonzalez S."/>
            <person name="Sacristan E."/>
            <person name="Castillo E."/>
        </authorList>
    </citation>
    <scope>NUCLEOTIDE SEQUENCE [LARGE SCALE GENOMIC DNA]</scope>
</reference>
<proteinExistence type="inferred from homology"/>
<feature type="compositionally biased region" description="Low complexity" evidence="6">
    <location>
        <begin position="1291"/>
        <end position="1310"/>
    </location>
</feature>
<evidence type="ECO:0000259" key="8">
    <source>
        <dbReference type="SMART" id="SM00912"/>
    </source>
</evidence>
<comment type="caution">
    <text evidence="9">The sequence shown here is derived from an EMBL/GenBank/DDBJ whole genome shotgun (WGS) entry which is preliminary data.</text>
</comment>
<protein>
    <submittedName>
        <fullName evidence="9">Subtilisin</fullName>
    </submittedName>
</protein>
<evidence type="ECO:0000256" key="7">
    <source>
        <dbReference type="SAM" id="SignalP"/>
    </source>
</evidence>
<feature type="region of interest" description="Disordered" evidence="6">
    <location>
        <begin position="1278"/>
        <end position="1310"/>
    </location>
</feature>
<dbReference type="RefSeq" id="WP_129609578.1">
    <property type="nucleotide sequence ID" value="NZ_UWOC01000153.1"/>
</dbReference>
<feature type="region of interest" description="Disordered" evidence="6">
    <location>
        <begin position="1112"/>
        <end position="1182"/>
    </location>
</feature>
<dbReference type="CDD" id="cd05561">
    <property type="entry name" value="Peptidases_S8_4"/>
    <property type="match status" value="1"/>
</dbReference>
<feature type="active site" description="Charge relay system" evidence="5">
    <location>
        <position position="1536"/>
    </location>
</feature>
<dbReference type="OrthoDB" id="1776524at2"/>
<dbReference type="PANTHER" id="PTHR43806:SF11">
    <property type="entry name" value="CEREVISIN-RELATED"/>
    <property type="match status" value="1"/>
</dbReference>
<dbReference type="NCBIfam" id="TIGR01901">
    <property type="entry name" value="adhes_NPXG"/>
    <property type="match status" value="1"/>
</dbReference>
<feature type="signal peptide" evidence="7">
    <location>
        <begin position="1"/>
        <end position="27"/>
    </location>
</feature>
<dbReference type="Proteomes" id="UP000289200">
    <property type="component" value="Unassembled WGS sequence"/>
</dbReference>
<dbReference type="InterPro" id="IPR012334">
    <property type="entry name" value="Pectin_lyas_fold"/>
</dbReference>
<sequence length="1620" mass="160505">MTRRLARLAVTVALGAAAGGVPWAALAQPLPTGGTPTHGAIGISQPSPSSLLVTQGGPAGIITWSTFSIGTGNTVHFDNGSGATLNRVTGNVPSTINGTLTATGSVFLVNQAGIAVGQTGIVQTGGSFVASTLDVKDAAFLAGRSMTFDGASTAAVVNLGRIGSAKGDVVLIARTVQNDGSITAPEGTAAMASGREVVLSDGALGNGKVQVKLPGGNGQVVNRGSIRAADVELRANGGNVLALAGNTDGVIKATGVANKGGRIFLTAEGGSVVATQRLEARRQATAPAEPDRRGRKGGAAKTVTAGGDILIEADAVTIGGVLDAAGIDGTGGRIVVTGRDVTVKSGALLTASGTTGGLVLVGGDRGGGRAPGGALFDRPIRNAERVTVESGAEIRADGSSGAGGKVVVWSDGTTSFAGTVSAKGPGGGGFVETSGRDLVITGGRVDAGRGGTWLLDPDDLVIDTTLAGIISASLNAGTNVTQETTASGTGGQGDITILPGVTIAWNTGATLTLSAYRNIVFETSYASPSGPQIISSGGGSIVLRADNTGTGIGSVRFDNEYGPSIVLTGGGAVSIYYNPYAYTAPSLYGYLIPQDFGSAVSTPTPGQLRPYMLVNSAADLARIGDNLGGAYALGRDIDATGFAGIDGHFDGILDGHGGLVRADGSKIVHTISHLGVASPNPSRGLFDVIGPGAVVRNLMLTGHVEGQAAESAVGLLAGINEGRIENVHVAGTMLIGTGNGVWAGGLVGRNEGTIVGSTADVAITSLGEHTVGGLAGYNQGLISGSSAHGDIVAGPTTSYGTYGGLVGRNAGLIEFGVATGSITAGSLATVGGLVGENTTGYFGPGGEIRYSVATGDVTGGAGAEVGGLVGRNRGTLFESVAVGRVTGGAGSAVGGAVGRNDGLVEEVSATGAVTTAGPGGTGGGLVGTNTGTIARSFATGAVTGDGGTRIGGLAGLNATTAYGPPAEILQSYATGAVTGTGTAVAGGLVGTNSGLVRETYAIGRVTTGAGGAAGGLIGVNDLTPDQTFLGGPGVVQSSYWDTMTSGRTTSAGGVGLTTFQLAGGLPPGFDPGVWNTLPGQTYPFLFGPPIRVPSFYDPGPLVTLVSLTPTGLGGFGPPDPNQSNITPPPSGDGTGSGGRGGQGGRGGAGGAAGNPGAGPPPGPGLDRSPSEQQFSGVPPLGETRFVPDEIVLQIPARVSRAEVEAIARRLGVEILSAEPIALTNRVVYRFRMGAGQDIRALILTLEQNRIVSSAQPNYTFGLARGPARDIGRQFAQLAPDATPDPAPPPASAGAPGAKATEPAAAGASDLASDLAARTTLPAGDPAQYVIQKLQLGTVHQRVRGANVTVAVIDSEIDARHPDLQGVIIDRFDATGDAPRPHTHGTGMAGAIASRFRLLGVAPGARLLAVRAFSEKAPSAEATTTQVLKGLDWVMARRPRIINMSFAGPRDLMTERILDEAYRQGIVLIAAAGNAGAKSPPLFPAADPNVIAVSATDNDDRPFAQANRGKHIAVAAPGVDVLVPSPNGAYQLTTGTSVAAAHVSGVVALLLEARPSLTPADIRAILTRTAKPLGPGKDLQTGAGLVDPIRSLAGIASATASPVAPAAAPPRPGVVPAQPLR</sequence>
<feature type="active site" description="Charge relay system" evidence="5">
    <location>
        <position position="1353"/>
    </location>
</feature>
<feature type="active site" description="Charge relay system" evidence="5">
    <location>
        <position position="1383"/>
    </location>
</feature>